<gene>
    <name evidence="2" type="ORF">CLG96_13440</name>
</gene>
<dbReference type="EMBL" id="NWBU01000010">
    <property type="protein sequence ID" value="PTQ10326.1"/>
    <property type="molecule type" value="Genomic_DNA"/>
</dbReference>
<evidence type="ECO:0000313" key="2">
    <source>
        <dbReference type="EMBL" id="PTQ10326.1"/>
    </source>
</evidence>
<dbReference type="AlphaFoldDB" id="A0A2T5FX22"/>
<feature type="transmembrane region" description="Helical" evidence="1">
    <location>
        <begin position="29"/>
        <end position="45"/>
    </location>
</feature>
<organism evidence="2 3">
    <name type="scientific">Sphingomonas oleivorans</name>
    <dbReference type="NCBI Taxonomy" id="1735121"/>
    <lineage>
        <taxon>Bacteria</taxon>
        <taxon>Pseudomonadati</taxon>
        <taxon>Pseudomonadota</taxon>
        <taxon>Alphaproteobacteria</taxon>
        <taxon>Sphingomonadales</taxon>
        <taxon>Sphingomonadaceae</taxon>
        <taxon>Sphingomonas</taxon>
    </lineage>
</organism>
<comment type="caution">
    <text evidence="2">The sequence shown here is derived from an EMBL/GenBank/DDBJ whole genome shotgun (WGS) entry which is preliminary data.</text>
</comment>
<sequence length="210" mass="22332">MMGFAIILIMALAVFVAVAKFARPPRAALELLGAALMIGLAGYAWQGSPTLAGRPTPPRAGIGQPDSIFAQERGLFMERMGRNAQVLETAEAFQRQGLPDYAVGVIRGAIGRNPKSAELWVGLGNALLVYGDGMVTPAAKLAFDRAAAIDPDHPAPPYFLGLAYAQNGQLDRAAAMWRSLLQRTPADAPFRGDVALKLAIAERLLALQQP</sequence>
<name>A0A2T5FX22_9SPHN</name>
<dbReference type="OrthoDB" id="7390129at2"/>
<evidence type="ECO:0000256" key="1">
    <source>
        <dbReference type="SAM" id="Phobius"/>
    </source>
</evidence>
<dbReference type="Proteomes" id="UP000244162">
    <property type="component" value="Unassembled WGS sequence"/>
</dbReference>
<dbReference type="Gene3D" id="1.25.40.10">
    <property type="entry name" value="Tetratricopeptide repeat domain"/>
    <property type="match status" value="1"/>
</dbReference>
<protein>
    <submittedName>
        <fullName evidence="2">Cytochrome C biogenesis protein</fullName>
    </submittedName>
</protein>
<dbReference type="InterPro" id="IPR011990">
    <property type="entry name" value="TPR-like_helical_dom_sf"/>
</dbReference>
<proteinExistence type="predicted"/>
<keyword evidence="1" id="KW-1133">Transmembrane helix</keyword>
<keyword evidence="1" id="KW-0472">Membrane</keyword>
<accession>A0A2T5FX22</accession>
<evidence type="ECO:0000313" key="3">
    <source>
        <dbReference type="Proteomes" id="UP000244162"/>
    </source>
</evidence>
<keyword evidence="3" id="KW-1185">Reference proteome</keyword>
<keyword evidence="1" id="KW-0812">Transmembrane</keyword>
<dbReference type="SUPFAM" id="SSF48452">
    <property type="entry name" value="TPR-like"/>
    <property type="match status" value="1"/>
</dbReference>
<reference evidence="2 3" key="1">
    <citation type="submission" date="2017-09" db="EMBL/GenBank/DDBJ databases">
        <title>Sphingomonas panjinensis sp.nov., isolated from oil-contaminated soil.</title>
        <authorList>
            <person name="Wang L."/>
            <person name="Chen L."/>
        </authorList>
    </citation>
    <scope>NUCLEOTIDE SEQUENCE [LARGE SCALE GENOMIC DNA]</scope>
    <source>
        <strain evidence="2 3">FW-11</strain>
    </source>
</reference>